<dbReference type="InterPro" id="IPR027417">
    <property type="entry name" value="P-loop_NTPase"/>
</dbReference>
<organism evidence="12 13">
    <name type="scientific">Discina gigas</name>
    <dbReference type="NCBI Taxonomy" id="1032678"/>
    <lineage>
        <taxon>Eukaryota</taxon>
        <taxon>Fungi</taxon>
        <taxon>Dikarya</taxon>
        <taxon>Ascomycota</taxon>
        <taxon>Pezizomycotina</taxon>
        <taxon>Pezizomycetes</taxon>
        <taxon>Pezizales</taxon>
        <taxon>Discinaceae</taxon>
        <taxon>Discina</taxon>
    </lineage>
</organism>
<dbReference type="PANTHER" id="PTHR24223">
    <property type="entry name" value="ATP-BINDING CASSETTE SUB-FAMILY C"/>
    <property type="match status" value="1"/>
</dbReference>
<dbReference type="InterPro" id="IPR036640">
    <property type="entry name" value="ABC1_TM_sf"/>
</dbReference>
<evidence type="ECO:0000256" key="9">
    <source>
        <dbReference type="SAM" id="Phobius"/>
    </source>
</evidence>
<dbReference type="EMBL" id="JBBBZM010000159">
    <property type="protein sequence ID" value="KAL0632639.1"/>
    <property type="molecule type" value="Genomic_DNA"/>
</dbReference>
<feature type="compositionally biased region" description="Basic and acidic residues" evidence="8">
    <location>
        <begin position="560"/>
        <end position="592"/>
    </location>
</feature>
<evidence type="ECO:0000256" key="2">
    <source>
        <dbReference type="ARBA" id="ARBA00022448"/>
    </source>
</evidence>
<feature type="transmembrane region" description="Helical" evidence="9">
    <location>
        <begin position="1109"/>
        <end position="1127"/>
    </location>
</feature>
<dbReference type="CDD" id="cd03244">
    <property type="entry name" value="ABCC_MRP_domain2"/>
    <property type="match status" value="1"/>
</dbReference>
<feature type="region of interest" description="Disordered" evidence="8">
    <location>
        <begin position="280"/>
        <end position="319"/>
    </location>
</feature>
<keyword evidence="4" id="KW-0547">Nucleotide-binding</keyword>
<dbReference type="Proteomes" id="UP001447188">
    <property type="component" value="Unassembled WGS sequence"/>
</dbReference>
<feature type="domain" description="ABC transporter" evidence="10">
    <location>
        <begin position="1196"/>
        <end position="1434"/>
    </location>
</feature>
<gene>
    <name evidence="12" type="primary">YOR1</name>
    <name evidence="12" type="ORF">Q9L58_008487</name>
</gene>
<dbReference type="InterPro" id="IPR003439">
    <property type="entry name" value="ABC_transporter-like_ATP-bd"/>
</dbReference>
<feature type="transmembrane region" description="Helical" evidence="9">
    <location>
        <begin position="1022"/>
        <end position="1039"/>
    </location>
</feature>
<dbReference type="InterPro" id="IPR050173">
    <property type="entry name" value="ABC_transporter_C-like"/>
</dbReference>
<dbReference type="PROSITE" id="PS50929">
    <property type="entry name" value="ABC_TM1F"/>
    <property type="match status" value="2"/>
</dbReference>
<keyword evidence="6 9" id="KW-1133">Transmembrane helix</keyword>
<dbReference type="SUPFAM" id="SSF90123">
    <property type="entry name" value="ABC transporter transmembrane region"/>
    <property type="match status" value="2"/>
</dbReference>
<proteinExistence type="predicted"/>
<keyword evidence="2" id="KW-0813">Transport</keyword>
<evidence type="ECO:0000256" key="5">
    <source>
        <dbReference type="ARBA" id="ARBA00022840"/>
    </source>
</evidence>
<evidence type="ECO:0000256" key="7">
    <source>
        <dbReference type="ARBA" id="ARBA00023136"/>
    </source>
</evidence>
<keyword evidence="7 9" id="KW-0472">Membrane</keyword>
<reference evidence="12 13" key="1">
    <citation type="submission" date="2024-02" db="EMBL/GenBank/DDBJ databases">
        <title>Discinaceae phylogenomics.</title>
        <authorList>
            <person name="Dirks A.C."/>
            <person name="James T.Y."/>
        </authorList>
    </citation>
    <scope>NUCLEOTIDE SEQUENCE [LARGE SCALE GENOMIC DNA]</scope>
    <source>
        <strain evidence="12 13">ACD0624</strain>
    </source>
</reference>
<comment type="subcellular location">
    <subcellularLocation>
        <location evidence="1">Membrane</location>
    </subcellularLocation>
</comment>
<dbReference type="CDD" id="cd03250">
    <property type="entry name" value="ABCC_MRP_domain1"/>
    <property type="match status" value="1"/>
</dbReference>
<accession>A0ABR3G9L1</accession>
<evidence type="ECO:0000256" key="6">
    <source>
        <dbReference type="ARBA" id="ARBA00022989"/>
    </source>
</evidence>
<keyword evidence="3 9" id="KW-0812">Transmembrane</keyword>
<feature type="transmembrane region" description="Helical" evidence="9">
    <location>
        <begin position="444"/>
        <end position="468"/>
    </location>
</feature>
<feature type="transmembrane region" description="Helical" evidence="9">
    <location>
        <begin position="181"/>
        <end position="206"/>
    </location>
</feature>
<protein>
    <submittedName>
        <fullName evidence="12">ATP-binding cassette transporter yor1</fullName>
    </submittedName>
</protein>
<dbReference type="GO" id="GO:0005524">
    <property type="term" value="F:ATP binding"/>
    <property type="evidence" value="ECO:0007669"/>
    <property type="project" value="UniProtKB-KW"/>
</dbReference>
<dbReference type="SUPFAM" id="SSF52540">
    <property type="entry name" value="P-loop containing nucleoside triphosphate hydrolases"/>
    <property type="match status" value="2"/>
</dbReference>
<name>A0ABR3G9L1_9PEZI</name>
<evidence type="ECO:0000313" key="13">
    <source>
        <dbReference type="Proteomes" id="UP001447188"/>
    </source>
</evidence>
<dbReference type="Gene3D" id="1.20.1560.10">
    <property type="entry name" value="ABC transporter type 1, transmembrane domain"/>
    <property type="match status" value="2"/>
</dbReference>
<feature type="domain" description="ABC transmembrane type-1" evidence="11">
    <location>
        <begin position="182"/>
        <end position="509"/>
    </location>
</feature>
<dbReference type="SMART" id="SM00382">
    <property type="entry name" value="AAA"/>
    <property type="match status" value="2"/>
</dbReference>
<dbReference type="PROSITE" id="PS00211">
    <property type="entry name" value="ABC_TRANSPORTER_1"/>
    <property type="match status" value="2"/>
</dbReference>
<dbReference type="InterPro" id="IPR003593">
    <property type="entry name" value="AAA+_ATPase"/>
</dbReference>
<dbReference type="Pfam" id="PF00664">
    <property type="entry name" value="ABC_membrane"/>
    <property type="match status" value="2"/>
</dbReference>
<dbReference type="PANTHER" id="PTHR24223:SF464">
    <property type="entry name" value="ABC-TYPE TRANSPORTER CICA"/>
    <property type="match status" value="1"/>
</dbReference>
<keyword evidence="5 12" id="KW-0067">ATP-binding</keyword>
<feature type="region of interest" description="Disordered" evidence="8">
    <location>
        <begin position="1"/>
        <end position="30"/>
    </location>
</feature>
<evidence type="ECO:0000313" key="12">
    <source>
        <dbReference type="EMBL" id="KAL0632639.1"/>
    </source>
</evidence>
<feature type="transmembrane region" description="Helical" evidence="9">
    <location>
        <begin position="997"/>
        <end position="1016"/>
    </location>
</feature>
<evidence type="ECO:0000256" key="1">
    <source>
        <dbReference type="ARBA" id="ARBA00004370"/>
    </source>
</evidence>
<evidence type="ECO:0000256" key="4">
    <source>
        <dbReference type="ARBA" id="ARBA00022741"/>
    </source>
</evidence>
<feature type="compositionally biased region" description="Basic and acidic residues" evidence="8">
    <location>
        <begin position="308"/>
        <end position="318"/>
    </location>
</feature>
<dbReference type="Gene3D" id="3.40.50.300">
    <property type="entry name" value="P-loop containing nucleotide triphosphate hydrolases"/>
    <property type="match status" value="2"/>
</dbReference>
<dbReference type="InterPro" id="IPR011527">
    <property type="entry name" value="ABC1_TM_dom"/>
</dbReference>
<feature type="domain" description="ABC transporter" evidence="10">
    <location>
        <begin position="588"/>
        <end position="815"/>
    </location>
</feature>
<feature type="transmembrane region" description="Helical" evidence="9">
    <location>
        <begin position="880"/>
        <end position="906"/>
    </location>
</feature>
<feature type="transmembrane region" description="Helical" evidence="9">
    <location>
        <begin position="226"/>
        <end position="246"/>
    </location>
</feature>
<evidence type="ECO:0000259" key="11">
    <source>
        <dbReference type="PROSITE" id="PS50929"/>
    </source>
</evidence>
<dbReference type="PROSITE" id="PS50893">
    <property type="entry name" value="ABC_TRANSPORTER_2"/>
    <property type="match status" value="2"/>
</dbReference>
<feature type="transmembrane region" description="Helical" evidence="9">
    <location>
        <begin position="369"/>
        <end position="391"/>
    </location>
</feature>
<comment type="caution">
    <text evidence="12">The sequence shown here is derived from an EMBL/GenBank/DDBJ whole genome shotgun (WGS) entry which is preliminary data.</text>
</comment>
<dbReference type="InterPro" id="IPR017871">
    <property type="entry name" value="ABC_transporter-like_CS"/>
</dbReference>
<evidence type="ECO:0000259" key="10">
    <source>
        <dbReference type="PROSITE" id="PS50893"/>
    </source>
</evidence>
<feature type="transmembrane region" description="Helical" evidence="9">
    <location>
        <begin position="480"/>
        <end position="497"/>
    </location>
</feature>
<sequence length="1452" mass="161431">MALPSPRVEASTVPLDNALSPISNPPPRHEQLDIVIAPSLGPGSSADSYNDDEVLAGKDYGKEVGALEAGGKDAKKESFLRKKREFNPLRWQPVPPVPETQNPSAEGAAGLLSKLTLSWVGPLMKVGYLRPLEFTDLPHVAPNRSAKVIAERLQASFERRRDRGDKYPLLWALNEVFKREFWAAGVCRVIADILLVFSPFVLKYLIRFSVNAYNAKTHGTPAPHVGTGVGLAFGIAFMQCAASLAVNQFMYHSMAVGGQARAGVIGMVFAKSLKISGRARAEGPNAGKPSVAPPTTPEEIKKARKKKGKEEKKGRDDEVGWGNGKVVNLMSTDTFRIDQCASWFHILWSSPIQIVITLILLLINLSYSALAGFALLILGAPILSYVVKVLANRRRKMTKITDKRVALTQEIFMGVRFVKYFGWEKPFLARLEELRRREIGAIQFLLGIRSGVMAVGITLPVFASMLAFITYSLTDNQLDAASVFSSLALFNVLRLPLNLLPMVIAQTIDAWVSIGRLQDYLLAEELKDETTPDDNLNYAIEISDGAFTWERSMNKMESFQNERTKAERREDRKQRKQLRKDEAAREKYREDNPETATVSTGTTGLEPFTLKNINLQVGRNELIAVVGGVGSGKSSLLAALAGDMRKTEGSVKCGARVAYCPQYAWIQNESVRENIVFGREFDEPWYQEVVEACALQQDLDMLPAGDATEIGERGITVSGGQKQRINIARAIYFDADIVLLDDPLSAVDAHVGKHLFDKAICGLMSKKCRILATHQLHVINKVDRIVWMEDGRIEAVGTFDKLMETNAGFARMMGEIATETQAEKQDAMENETIEEEIEETEVKEKKKPQQAKTLMQAEERGVSNVSWKVYEAYIRASGSILVAPLIIILLCLSQASNIITTLWLGYWTSNKYNLPKGVYIGVFAALGASQSILMFGFAFTLTIAGTRSSKVLMQNAMGKTLRAPMSFFDTTPIGRIVNRFSKDVDVMDNNLTDAIRMYFFTLAIICSVFVLIIVYFHYFVIALVPLAIFFIFASSYYRASAREVKRHESVLRSAVYAKFSEGLTGTACIRAYGLQSRFVNEIYTAIDRMDSAYFVTFANQRWLSLRLDVIGNLLVFTTSILVVTSRFSVDPSIAGVVLSYILQIVMMLQWMIRQLAEVENAMNATERIYFYGNSLPSEAELHKGAIRPAWPERGEIVMRDVKMRYRDGLPLVLKGFNMHVKGGERIGIVGRTGAGKSSIMSALFRLVELSEGSISIDGVDISTIGLHDLRSKLAIIPQDPTLFRGTVRGNLDPFGKHTDEELWGALRQSNLVEELADGASGGRITLDGIVEEEGMNFSLGQRQLMALARALVRGSRIIVCDEATSSVDIETDKKIQRTIMKGFEGMTLLCIAHRLRTIIKYDRVCVMDEGRIAEMDTPLALFEKEGSIFKGMCDRSKIKREDFFTTDDDDTT</sequence>
<feature type="compositionally biased region" description="Polar residues" evidence="8">
    <location>
        <begin position="594"/>
        <end position="603"/>
    </location>
</feature>
<evidence type="ECO:0000256" key="3">
    <source>
        <dbReference type="ARBA" id="ARBA00022692"/>
    </source>
</evidence>
<dbReference type="CDD" id="cd18606">
    <property type="entry name" value="ABC_6TM_YOR1_D2_like"/>
    <property type="match status" value="1"/>
</dbReference>
<dbReference type="CDD" id="cd18597">
    <property type="entry name" value="ABC_6TM_YOR1_D1_like"/>
    <property type="match status" value="1"/>
</dbReference>
<feature type="region of interest" description="Disordered" evidence="8">
    <location>
        <begin position="558"/>
        <end position="603"/>
    </location>
</feature>
<feature type="transmembrane region" description="Helical" evidence="9">
    <location>
        <begin position="918"/>
        <end position="944"/>
    </location>
</feature>
<evidence type="ECO:0000256" key="8">
    <source>
        <dbReference type="SAM" id="MobiDB-lite"/>
    </source>
</evidence>
<keyword evidence="13" id="KW-1185">Reference proteome</keyword>
<feature type="domain" description="ABC transmembrane type-1" evidence="11">
    <location>
        <begin position="885"/>
        <end position="1160"/>
    </location>
</feature>
<feature type="transmembrane region" description="Helical" evidence="9">
    <location>
        <begin position="343"/>
        <end position="363"/>
    </location>
</feature>
<dbReference type="Pfam" id="PF00005">
    <property type="entry name" value="ABC_tran"/>
    <property type="match status" value="2"/>
</dbReference>